<keyword evidence="10 23" id="KW-0418">Kinase</keyword>
<feature type="transmembrane region" description="Helical" evidence="17">
    <location>
        <begin position="12"/>
        <end position="35"/>
    </location>
</feature>
<evidence type="ECO:0000313" key="23">
    <source>
        <dbReference type="EMBL" id="GHC50615.1"/>
    </source>
</evidence>
<dbReference type="CDD" id="cd00130">
    <property type="entry name" value="PAS"/>
    <property type="match status" value="1"/>
</dbReference>
<dbReference type="Gene3D" id="3.40.50.2300">
    <property type="match status" value="1"/>
</dbReference>
<evidence type="ECO:0000313" key="24">
    <source>
        <dbReference type="Proteomes" id="UP000638981"/>
    </source>
</evidence>
<evidence type="ECO:0000256" key="4">
    <source>
        <dbReference type="ARBA" id="ARBA00022475"/>
    </source>
</evidence>
<dbReference type="InterPro" id="IPR011006">
    <property type="entry name" value="CheY-like_superfamily"/>
</dbReference>
<dbReference type="Pfam" id="PF00989">
    <property type="entry name" value="PAS"/>
    <property type="match status" value="1"/>
</dbReference>
<evidence type="ECO:0000256" key="11">
    <source>
        <dbReference type="ARBA" id="ARBA00022840"/>
    </source>
</evidence>
<evidence type="ECO:0000256" key="6">
    <source>
        <dbReference type="ARBA" id="ARBA00022553"/>
    </source>
</evidence>
<feature type="domain" description="Response regulatory" evidence="19">
    <location>
        <begin position="611"/>
        <end position="729"/>
    </location>
</feature>
<name>A0A918TL44_9RHOB</name>
<dbReference type="PROSITE" id="PS50113">
    <property type="entry name" value="PAC"/>
    <property type="match status" value="1"/>
</dbReference>
<dbReference type="InterPro" id="IPR035965">
    <property type="entry name" value="PAS-like_dom_sf"/>
</dbReference>
<dbReference type="InterPro" id="IPR000700">
    <property type="entry name" value="PAS-assoc_C"/>
</dbReference>
<evidence type="ECO:0000256" key="7">
    <source>
        <dbReference type="ARBA" id="ARBA00022679"/>
    </source>
</evidence>
<dbReference type="Gene3D" id="3.30.450.20">
    <property type="entry name" value="PAS domain"/>
    <property type="match status" value="1"/>
</dbReference>
<dbReference type="InterPro" id="IPR004358">
    <property type="entry name" value="Sig_transdc_His_kin-like_C"/>
</dbReference>
<evidence type="ECO:0000256" key="8">
    <source>
        <dbReference type="ARBA" id="ARBA00022692"/>
    </source>
</evidence>
<dbReference type="Pfam" id="PF01627">
    <property type="entry name" value="Hpt"/>
    <property type="match status" value="1"/>
</dbReference>
<dbReference type="InterPro" id="IPR008207">
    <property type="entry name" value="Sig_transdc_His_kin_Hpt_dom"/>
</dbReference>
<feature type="domain" description="Histidine kinase" evidence="18">
    <location>
        <begin position="368"/>
        <end position="585"/>
    </location>
</feature>
<feature type="modified residue" description="4-aspartylphosphate" evidence="16">
    <location>
        <position position="660"/>
    </location>
</feature>
<dbReference type="InterPro" id="IPR000014">
    <property type="entry name" value="PAS"/>
</dbReference>
<accession>A0A918TL44</accession>
<dbReference type="FunFam" id="3.30.565.10:FF:000010">
    <property type="entry name" value="Sensor histidine kinase RcsC"/>
    <property type="match status" value="1"/>
</dbReference>
<dbReference type="Gene3D" id="1.10.287.130">
    <property type="match status" value="1"/>
</dbReference>
<protein>
    <recommendedName>
        <fullName evidence="3">histidine kinase</fullName>
        <ecNumber evidence="3">2.7.13.3</ecNumber>
    </recommendedName>
</protein>
<evidence type="ECO:0000256" key="5">
    <source>
        <dbReference type="ARBA" id="ARBA00022519"/>
    </source>
</evidence>
<keyword evidence="7" id="KW-0808">Transferase</keyword>
<dbReference type="PANTHER" id="PTHR43047:SF64">
    <property type="entry name" value="HISTIDINE KINASE CONTAINING CHEY-HOMOLOGOUS RECEIVER DOMAIN AND PAS DOMAIN-RELATED"/>
    <property type="match status" value="1"/>
</dbReference>
<dbReference type="PROSITE" id="PS50109">
    <property type="entry name" value="HIS_KIN"/>
    <property type="match status" value="1"/>
</dbReference>
<evidence type="ECO:0000259" key="20">
    <source>
        <dbReference type="PROSITE" id="PS50112"/>
    </source>
</evidence>
<dbReference type="SUPFAM" id="SSF52172">
    <property type="entry name" value="CheY-like"/>
    <property type="match status" value="1"/>
</dbReference>
<dbReference type="EMBL" id="BMYJ01000003">
    <property type="protein sequence ID" value="GHC50615.1"/>
    <property type="molecule type" value="Genomic_DNA"/>
</dbReference>
<dbReference type="InterPro" id="IPR001789">
    <property type="entry name" value="Sig_transdc_resp-reg_receiver"/>
</dbReference>
<feature type="transmembrane region" description="Helical" evidence="17">
    <location>
        <begin position="183"/>
        <end position="207"/>
    </location>
</feature>
<evidence type="ECO:0000256" key="13">
    <source>
        <dbReference type="ARBA" id="ARBA00023012"/>
    </source>
</evidence>
<evidence type="ECO:0000256" key="12">
    <source>
        <dbReference type="ARBA" id="ARBA00022989"/>
    </source>
</evidence>
<dbReference type="GO" id="GO:0006355">
    <property type="term" value="P:regulation of DNA-templated transcription"/>
    <property type="evidence" value="ECO:0007669"/>
    <property type="project" value="InterPro"/>
</dbReference>
<keyword evidence="8 17" id="KW-0812">Transmembrane</keyword>
<evidence type="ECO:0000259" key="22">
    <source>
        <dbReference type="PROSITE" id="PS50894"/>
    </source>
</evidence>
<feature type="modified residue" description="Phosphohistidine" evidence="15">
    <location>
        <position position="796"/>
    </location>
</feature>
<dbReference type="SUPFAM" id="SSF55785">
    <property type="entry name" value="PYP-like sensor domain (PAS domain)"/>
    <property type="match status" value="1"/>
</dbReference>
<evidence type="ECO:0000259" key="18">
    <source>
        <dbReference type="PROSITE" id="PS50109"/>
    </source>
</evidence>
<comment type="caution">
    <text evidence="23">The sequence shown here is derived from an EMBL/GenBank/DDBJ whole genome shotgun (WGS) entry which is preliminary data.</text>
</comment>
<dbReference type="InterPro" id="IPR003594">
    <property type="entry name" value="HATPase_dom"/>
</dbReference>
<dbReference type="CDD" id="cd17546">
    <property type="entry name" value="REC_hyHK_CKI1_RcsC-like"/>
    <property type="match status" value="1"/>
</dbReference>
<evidence type="ECO:0000256" key="16">
    <source>
        <dbReference type="PROSITE-ProRule" id="PRU00169"/>
    </source>
</evidence>
<dbReference type="SUPFAM" id="SSF47226">
    <property type="entry name" value="Histidine-containing phosphotransfer domain, HPT domain"/>
    <property type="match status" value="1"/>
</dbReference>
<keyword evidence="14 17" id="KW-0472">Membrane</keyword>
<dbReference type="EC" id="2.7.13.3" evidence="3"/>
<dbReference type="Proteomes" id="UP000638981">
    <property type="component" value="Unassembled WGS sequence"/>
</dbReference>
<dbReference type="PRINTS" id="PR00344">
    <property type="entry name" value="BCTRLSENSOR"/>
</dbReference>
<keyword evidence="13" id="KW-0902">Two-component regulatory system</keyword>
<dbReference type="SMART" id="SM00091">
    <property type="entry name" value="PAS"/>
    <property type="match status" value="1"/>
</dbReference>
<dbReference type="SUPFAM" id="SSF47384">
    <property type="entry name" value="Homodimeric domain of signal transducing histidine kinase"/>
    <property type="match status" value="1"/>
</dbReference>
<evidence type="ECO:0000259" key="19">
    <source>
        <dbReference type="PROSITE" id="PS50110"/>
    </source>
</evidence>
<dbReference type="Gene3D" id="1.20.120.160">
    <property type="entry name" value="HPT domain"/>
    <property type="match status" value="1"/>
</dbReference>
<dbReference type="SMART" id="SM00388">
    <property type="entry name" value="HisKA"/>
    <property type="match status" value="1"/>
</dbReference>
<comment type="subcellular location">
    <subcellularLocation>
        <location evidence="2">Cell inner membrane</location>
        <topology evidence="2">Multi-pass membrane protein</topology>
    </subcellularLocation>
</comment>
<dbReference type="SUPFAM" id="SSF55874">
    <property type="entry name" value="ATPase domain of HSP90 chaperone/DNA topoisomerase II/histidine kinase"/>
    <property type="match status" value="1"/>
</dbReference>
<dbReference type="FunFam" id="1.10.287.130:FF:000004">
    <property type="entry name" value="Ethylene receptor 1"/>
    <property type="match status" value="1"/>
</dbReference>
<dbReference type="GO" id="GO:0000155">
    <property type="term" value="F:phosphorelay sensor kinase activity"/>
    <property type="evidence" value="ECO:0007669"/>
    <property type="project" value="InterPro"/>
</dbReference>
<keyword evidence="9" id="KW-0547">Nucleotide-binding</keyword>
<dbReference type="CDD" id="cd16922">
    <property type="entry name" value="HATPase_EvgS-ArcB-TorS-like"/>
    <property type="match status" value="1"/>
</dbReference>
<dbReference type="InterPro" id="IPR005467">
    <property type="entry name" value="His_kinase_dom"/>
</dbReference>
<dbReference type="SMART" id="SM00448">
    <property type="entry name" value="REC"/>
    <property type="match status" value="1"/>
</dbReference>
<keyword evidence="5" id="KW-0997">Cell inner membrane</keyword>
<dbReference type="NCBIfam" id="TIGR00229">
    <property type="entry name" value="sensory_box"/>
    <property type="match status" value="1"/>
</dbReference>
<evidence type="ECO:0000256" key="2">
    <source>
        <dbReference type="ARBA" id="ARBA00004429"/>
    </source>
</evidence>
<reference evidence="23" key="2">
    <citation type="submission" date="2020-09" db="EMBL/GenBank/DDBJ databases">
        <authorList>
            <person name="Sun Q."/>
            <person name="Kim S."/>
        </authorList>
    </citation>
    <scope>NUCLEOTIDE SEQUENCE</scope>
    <source>
        <strain evidence="23">KCTC 23310</strain>
    </source>
</reference>
<gene>
    <name evidence="23" type="ORF">GCM10007315_11210</name>
</gene>
<keyword evidence="6 16" id="KW-0597">Phosphoprotein</keyword>
<evidence type="ECO:0000256" key="14">
    <source>
        <dbReference type="ARBA" id="ARBA00023136"/>
    </source>
</evidence>
<feature type="domain" description="HPt" evidence="22">
    <location>
        <begin position="756"/>
        <end position="856"/>
    </location>
</feature>
<evidence type="ECO:0000256" key="3">
    <source>
        <dbReference type="ARBA" id="ARBA00012438"/>
    </source>
</evidence>
<evidence type="ECO:0000259" key="21">
    <source>
        <dbReference type="PROSITE" id="PS50113"/>
    </source>
</evidence>
<keyword evidence="12 17" id="KW-1133">Transmembrane helix</keyword>
<dbReference type="Pfam" id="PF00512">
    <property type="entry name" value="HisKA"/>
    <property type="match status" value="1"/>
</dbReference>
<evidence type="ECO:0000256" key="9">
    <source>
        <dbReference type="ARBA" id="ARBA00022741"/>
    </source>
</evidence>
<dbReference type="Gene3D" id="3.30.565.10">
    <property type="entry name" value="Histidine kinase-like ATPase, C-terminal domain"/>
    <property type="match status" value="1"/>
</dbReference>
<dbReference type="CDD" id="cd00082">
    <property type="entry name" value="HisKA"/>
    <property type="match status" value="1"/>
</dbReference>
<feature type="domain" description="PAC" evidence="21">
    <location>
        <begin position="300"/>
        <end position="350"/>
    </location>
</feature>
<dbReference type="Pfam" id="PF02518">
    <property type="entry name" value="HATPase_c"/>
    <property type="match status" value="1"/>
</dbReference>
<dbReference type="InterPro" id="IPR013767">
    <property type="entry name" value="PAS_fold"/>
</dbReference>
<reference evidence="23" key="1">
    <citation type="journal article" date="2014" name="Int. J. Syst. Evol. Microbiol.">
        <title>Complete genome sequence of Corynebacterium casei LMG S-19264T (=DSM 44701T), isolated from a smear-ripened cheese.</title>
        <authorList>
            <consortium name="US DOE Joint Genome Institute (JGI-PGF)"/>
            <person name="Walter F."/>
            <person name="Albersmeier A."/>
            <person name="Kalinowski J."/>
            <person name="Ruckert C."/>
        </authorList>
    </citation>
    <scope>NUCLEOTIDE SEQUENCE</scope>
    <source>
        <strain evidence="23">KCTC 23310</strain>
    </source>
</reference>
<dbReference type="PROSITE" id="PS50110">
    <property type="entry name" value="RESPONSE_REGULATORY"/>
    <property type="match status" value="1"/>
</dbReference>
<dbReference type="PANTHER" id="PTHR43047">
    <property type="entry name" value="TWO-COMPONENT HISTIDINE PROTEIN KINASE"/>
    <property type="match status" value="1"/>
</dbReference>
<dbReference type="PROSITE" id="PS50112">
    <property type="entry name" value="PAS"/>
    <property type="match status" value="1"/>
</dbReference>
<dbReference type="SMART" id="SM00387">
    <property type="entry name" value="HATPase_c"/>
    <property type="match status" value="1"/>
</dbReference>
<dbReference type="Pfam" id="PF00072">
    <property type="entry name" value="Response_reg"/>
    <property type="match status" value="1"/>
</dbReference>
<evidence type="ECO:0000256" key="15">
    <source>
        <dbReference type="PROSITE-ProRule" id="PRU00110"/>
    </source>
</evidence>
<organism evidence="23 24">
    <name type="scientific">Neogemmobacter tilapiae</name>
    <dbReference type="NCBI Taxonomy" id="875041"/>
    <lineage>
        <taxon>Bacteria</taxon>
        <taxon>Pseudomonadati</taxon>
        <taxon>Pseudomonadota</taxon>
        <taxon>Alphaproteobacteria</taxon>
        <taxon>Rhodobacterales</taxon>
        <taxon>Paracoccaceae</taxon>
        <taxon>Neogemmobacter</taxon>
    </lineage>
</organism>
<dbReference type="InterPro" id="IPR003661">
    <property type="entry name" value="HisK_dim/P_dom"/>
</dbReference>
<proteinExistence type="predicted"/>
<dbReference type="InterPro" id="IPR036641">
    <property type="entry name" value="HPT_dom_sf"/>
</dbReference>
<evidence type="ECO:0000256" key="1">
    <source>
        <dbReference type="ARBA" id="ARBA00000085"/>
    </source>
</evidence>
<dbReference type="GO" id="GO:0005524">
    <property type="term" value="F:ATP binding"/>
    <property type="evidence" value="ECO:0007669"/>
    <property type="project" value="UniProtKB-KW"/>
</dbReference>
<dbReference type="GO" id="GO:0005886">
    <property type="term" value="C:plasma membrane"/>
    <property type="evidence" value="ECO:0007669"/>
    <property type="project" value="UniProtKB-SubCell"/>
</dbReference>
<dbReference type="InterPro" id="IPR036890">
    <property type="entry name" value="HATPase_C_sf"/>
</dbReference>
<keyword evidence="24" id="KW-1185">Reference proteome</keyword>
<feature type="domain" description="PAS" evidence="20">
    <location>
        <begin position="221"/>
        <end position="275"/>
    </location>
</feature>
<dbReference type="PROSITE" id="PS50894">
    <property type="entry name" value="HPT"/>
    <property type="match status" value="1"/>
</dbReference>
<sequence>MAVLNPQSTQPLLNVLIASLVALAILLCAFAISYLSSDVRREIDDLARANADNTQWSLAQNELELLAMINAGRRSMASGEGLDAFRERFDIFYSRARMLQESSQFRELRRSPDVMASIAYTQNFLDRQVVLVDGNDSDLQAALPDIVAEAEGLQARLRAMSLLGIRIFSATADERRMIASETLLWIALLTAALVLALTMMVMVLTFMTRQAHRRANEQSATRARLEAIISTALDGVIVIDRDGVILDYNAAAQGIFGYARAEVIGQVMADLMIPDHLKAAHAAGMRRFDVTRDSRIVGKARVQMEGRRKNGEVFPIEFSVSVASSAEGEIFVSFLRDISARLAAEQELVNARDKAVQGEKAKADFLAVMSHEMRTPLNGMLGTLELLQSTRLDDSQKRYVQVIASSGQLLLHHVNDVLDISRLDAGKMELQADHFNANALVQEIVENQGHLALTKGNRLHWSPEDDSLNAVRGDAKRLRQVLLNLVGNAVKFTRNGDVTILAKRLPGGLAEFRVIDTGIGIPKADQPRIFEDFVTIDASYMRSAGGTGLGLGIAQRLVRAMGGQIGVESEAGQGSLFWVRLPLAEDVLSPSNDGKAGLGRGRRRKPWAGRRILVVEDNHINRFVVREMLQREGCLVDEAHDGEEGVALARRQSYDLILMDISMPDVDGLAAARRIQADAKGASQQAPIVALTAHALPQDMERFRAAGLAQTLIKPISIRRLQGLLQSTFAQIEAWSVAAEPQEPLVRDDTLDQLRQSLGEAKFRELLGQFLSQTDSDMARLIESTDDPLAMAAMAHRMAGSAAVFGAGVLHEVLERLEQRLKTGPAKALRDDLVQARACWAETRSRLQLSGSTAKG</sequence>
<dbReference type="AlphaFoldDB" id="A0A918TL44"/>
<comment type="catalytic activity">
    <reaction evidence="1">
        <text>ATP + protein L-histidine = ADP + protein N-phospho-L-histidine.</text>
        <dbReference type="EC" id="2.7.13.3"/>
    </reaction>
</comment>
<keyword evidence="4" id="KW-1003">Cell membrane</keyword>
<evidence type="ECO:0000256" key="17">
    <source>
        <dbReference type="SAM" id="Phobius"/>
    </source>
</evidence>
<evidence type="ECO:0000256" key="10">
    <source>
        <dbReference type="ARBA" id="ARBA00022777"/>
    </source>
</evidence>
<dbReference type="InterPro" id="IPR036097">
    <property type="entry name" value="HisK_dim/P_sf"/>
</dbReference>
<keyword evidence="11" id="KW-0067">ATP-binding</keyword>